<evidence type="ECO:0008006" key="6">
    <source>
        <dbReference type="Google" id="ProtNLM"/>
    </source>
</evidence>
<gene>
    <name evidence="2" type="ORF">BC624_102420</name>
    <name evidence="3" type="ORF">SAMN05443373_10617</name>
</gene>
<evidence type="ECO:0000313" key="2">
    <source>
        <dbReference type="EMBL" id="PRZ26449.1"/>
    </source>
</evidence>
<dbReference type="Pfam" id="PF09982">
    <property type="entry name" value="LpxR"/>
    <property type="match status" value="1"/>
</dbReference>
<dbReference type="Proteomes" id="UP000184384">
    <property type="component" value="Unassembled WGS sequence"/>
</dbReference>
<evidence type="ECO:0000313" key="5">
    <source>
        <dbReference type="Proteomes" id="UP000237771"/>
    </source>
</evidence>
<reference evidence="4" key="1">
    <citation type="submission" date="2016-11" db="EMBL/GenBank/DDBJ databases">
        <authorList>
            <person name="Varghese N."/>
            <person name="Submissions S."/>
        </authorList>
    </citation>
    <scope>NUCLEOTIDE SEQUENCE [LARGE SCALE GENOMIC DNA]</scope>
    <source>
        <strain evidence="4">DSM 19729</strain>
    </source>
</reference>
<dbReference type="AlphaFoldDB" id="A0A1M5PDZ8"/>
<dbReference type="InterPro" id="IPR018707">
    <property type="entry name" value="LpxR"/>
</dbReference>
<organism evidence="3 4">
    <name type="scientific">Flavobacterium granuli</name>
    <dbReference type="NCBI Taxonomy" id="280093"/>
    <lineage>
        <taxon>Bacteria</taxon>
        <taxon>Pseudomonadati</taxon>
        <taxon>Bacteroidota</taxon>
        <taxon>Flavobacteriia</taxon>
        <taxon>Flavobacteriales</taxon>
        <taxon>Flavobacteriaceae</taxon>
        <taxon>Flavobacterium</taxon>
    </lineage>
</organism>
<sequence length="315" mass="36226">MAFKKVLCFLILLVSSLALGQAKTIEIGIVTDNDLYTSSKNDMYYTNGLEVFYRHLAKEKGPKIHKTISEFRVGQYIFNPRSIKSEPIEKNDRPFAGYLFAGAGKSFFYENHSLLKVDVRLGFIGSNSFAEEMQRGFHYFFNYESVEGWKHQIRNAIVIQSHFLFSKKIFSEQDTPVIDFYSQTKTDLGIAFTGISTGFLTRIGFKKLVPIYDSNFYGASANKDARQIKSEFYFYIMPSINFQLYDVTIQGSLFNDKSPVTYDLIPFRFNGEAGLKYQKNNLNLSYAFIYKGKELKHDVNTGYFYGSIGISYLFD</sequence>
<dbReference type="Gene3D" id="2.40.128.140">
    <property type="entry name" value="Outer membrane protein"/>
    <property type="match status" value="1"/>
</dbReference>
<dbReference type="Proteomes" id="UP000237771">
    <property type="component" value="Unassembled WGS sequence"/>
</dbReference>
<evidence type="ECO:0000313" key="3">
    <source>
        <dbReference type="EMBL" id="SHH00026.1"/>
    </source>
</evidence>
<proteinExistence type="predicted"/>
<dbReference type="EMBL" id="PVUB01000002">
    <property type="protein sequence ID" value="PRZ26449.1"/>
    <property type="molecule type" value="Genomic_DNA"/>
</dbReference>
<dbReference type="EMBL" id="FQWO01000006">
    <property type="protein sequence ID" value="SHH00026.1"/>
    <property type="molecule type" value="Genomic_DNA"/>
</dbReference>
<keyword evidence="1" id="KW-0732">Signal</keyword>
<keyword evidence="5" id="KW-1185">Reference proteome</keyword>
<dbReference type="OrthoDB" id="622552at2"/>
<reference evidence="2 5" key="3">
    <citation type="submission" date="2018-03" db="EMBL/GenBank/DDBJ databases">
        <title>Genomic Encyclopedia of Archaeal and Bacterial Type Strains, Phase II (KMG-II): from individual species to whole genera.</title>
        <authorList>
            <person name="Goeker M."/>
        </authorList>
    </citation>
    <scope>NUCLEOTIDE SEQUENCE [LARGE SCALE GENOMIC DNA]</scope>
    <source>
        <strain evidence="2 5">DSM 17797</strain>
    </source>
</reference>
<protein>
    <recommendedName>
        <fullName evidence="6">Lipid A deacylase LpxR family protein</fullName>
    </recommendedName>
</protein>
<evidence type="ECO:0000256" key="1">
    <source>
        <dbReference type="SAM" id="SignalP"/>
    </source>
</evidence>
<feature type="signal peptide" evidence="1">
    <location>
        <begin position="1"/>
        <end position="20"/>
    </location>
</feature>
<accession>A0A1M5PDZ8</accession>
<reference evidence="3" key="2">
    <citation type="submission" date="2016-11" db="EMBL/GenBank/DDBJ databases">
        <authorList>
            <person name="Jaros S."/>
            <person name="Januszkiewicz K."/>
            <person name="Wedrychowicz H."/>
        </authorList>
    </citation>
    <scope>NUCLEOTIDE SEQUENCE [LARGE SCALE GENOMIC DNA]</scope>
    <source>
        <strain evidence="3">DSM 19729</strain>
    </source>
</reference>
<evidence type="ECO:0000313" key="4">
    <source>
        <dbReference type="Proteomes" id="UP000184384"/>
    </source>
</evidence>
<dbReference type="STRING" id="280093.SAMN05443373_10617"/>
<name>A0A1M5PDZ8_9FLAO</name>
<feature type="chain" id="PRO_5012680308" description="Lipid A deacylase LpxR family protein" evidence="1">
    <location>
        <begin position="21"/>
        <end position="315"/>
    </location>
</feature>
<dbReference type="InterPro" id="IPR037107">
    <property type="entry name" value="Put_OMP_sf"/>
</dbReference>
<dbReference type="RefSeq" id="WP_072943428.1">
    <property type="nucleotide sequence ID" value="NZ_FQWO01000006.1"/>
</dbReference>